<dbReference type="SUPFAM" id="SSF49764">
    <property type="entry name" value="HSP20-like chaperones"/>
    <property type="match status" value="1"/>
</dbReference>
<dbReference type="Proteomes" id="UP000078390">
    <property type="component" value="Unassembled WGS sequence"/>
</dbReference>
<dbReference type="CDD" id="cd06464">
    <property type="entry name" value="ACD_sHsps-like"/>
    <property type="match status" value="1"/>
</dbReference>
<dbReference type="PROSITE" id="PS01031">
    <property type="entry name" value="SHSP"/>
    <property type="match status" value="1"/>
</dbReference>
<evidence type="ECO:0000313" key="5">
    <source>
        <dbReference type="Proteomes" id="UP000078390"/>
    </source>
</evidence>
<comment type="caution">
    <text evidence="4">The sequence shown here is derived from an EMBL/GenBank/DDBJ whole genome shotgun (WGS) entry which is preliminary data.</text>
</comment>
<protein>
    <submittedName>
        <fullName evidence="4">Heat shock protein, Hsp20 family</fullName>
    </submittedName>
</protein>
<feature type="domain" description="SHSP" evidence="3">
    <location>
        <begin position="19"/>
        <end position="130"/>
    </location>
</feature>
<name>A0A179D3P3_9BACT</name>
<accession>A0A179D3P3</accession>
<gene>
    <name evidence="4" type="ORF">TDIS_1372</name>
</gene>
<dbReference type="InterPro" id="IPR002068">
    <property type="entry name" value="A-crystallin/Hsp20_dom"/>
</dbReference>
<dbReference type="RefSeq" id="WP_068670639.1">
    <property type="nucleotide sequence ID" value="NZ_LWLG01000009.1"/>
</dbReference>
<dbReference type="STRING" id="999894.TDIS_1372"/>
<dbReference type="PANTHER" id="PTHR11527">
    <property type="entry name" value="HEAT-SHOCK PROTEIN 20 FAMILY MEMBER"/>
    <property type="match status" value="1"/>
</dbReference>
<dbReference type="OrthoDB" id="9788892at2"/>
<dbReference type="Gene3D" id="2.60.40.790">
    <property type="match status" value="1"/>
</dbReference>
<reference evidence="4 5" key="1">
    <citation type="submission" date="2016-04" db="EMBL/GenBank/DDBJ databases">
        <title>Genome analysis of Thermosulfurimonas dismutans, the first thermophilic sulfur-disproportionating bacterium of the phylum Thermodesulfobacteria.</title>
        <authorList>
            <person name="Mardanov A.V."/>
            <person name="Beletsky A.V."/>
            <person name="Kadnikov V.V."/>
            <person name="Slobodkin A.I."/>
            <person name="Ravin N.V."/>
        </authorList>
    </citation>
    <scope>NUCLEOTIDE SEQUENCE [LARGE SCALE GENOMIC DNA]</scope>
    <source>
        <strain evidence="4 5">S95</strain>
    </source>
</reference>
<sequence length="130" mass="14762">MAERKEIAPREETVVSARKRVRAMVPPVDVYETDDGLILLADMPGVSKDTLDLKVEDNVLYLKGTIVETPGEEVSPEYVEVRGREYFRAFTLGPEFDQDKIEATFSQGVLRLFIPKHEAEKPRKIEIKVA</sequence>
<evidence type="ECO:0000256" key="2">
    <source>
        <dbReference type="RuleBase" id="RU003616"/>
    </source>
</evidence>
<evidence type="ECO:0000313" key="4">
    <source>
        <dbReference type="EMBL" id="OAQ20603.1"/>
    </source>
</evidence>
<keyword evidence="4" id="KW-0346">Stress response</keyword>
<dbReference type="InterPro" id="IPR031107">
    <property type="entry name" value="Small_HSP"/>
</dbReference>
<organism evidence="4 5">
    <name type="scientific">Thermosulfurimonas dismutans</name>
    <dbReference type="NCBI Taxonomy" id="999894"/>
    <lineage>
        <taxon>Bacteria</taxon>
        <taxon>Pseudomonadati</taxon>
        <taxon>Thermodesulfobacteriota</taxon>
        <taxon>Thermodesulfobacteria</taxon>
        <taxon>Thermodesulfobacteriales</taxon>
        <taxon>Thermodesulfobacteriaceae</taxon>
        <taxon>Thermosulfurimonas</taxon>
    </lineage>
</organism>
<evidence type="ECO:0000256" key="1">
    <source>
        <dbReference type="PROSITE-ProRule" id="PRU00285"/>
    </source>
</evidence>
<keyword evidence="5" id="KW-1185">Reference proteome</keyword>
<proteinExistence type="inferred from homology"/>
<dbReference type="Pfam" id="PF00011">
    <property type="entry name" value="HSP20"/>
    <property type="match status" value="1"/>
</dbReference>
<comment type="similarity">
    <text evidence="1 2">Belongs to the small heat shock protein (HSP20) family.</text>
</comment>
<evidence type="ECO:0000259" key="3">
    <source>
        <dbReference type="PROSITE" id="PS01031"/>
    </source>
</evidence>
<dbReference type="InterPro" id="IPR008978">
    <property type="entry name" value="HSP20-like_chaperone"/>
</dbReference>
<dbReference type="EMBL" id="LWLG01000009">
    <property type="protein sequence ID" value="OAQ20603.1"/>
    <property type="molecule type" value="Genomic_DNA"/>
</dbReference>
<dbReference type="AlphaFoldDB" id="A0A179D3P3"/>